<protein>
    <submittedName>
        <fullName evidence="1">Helicase</fullName>
    </submittedName>
</protein>
<organism evidence="1 2">
    <name type="scientific">Petralouisia muris</name>
    <dbReference type="NCBI Taxonomy" id="3032872"/>
    <lineage>
        <taxon>Bacteria</taxon>
        <taxon>Bacillati</taxon>
        <taxon>Bacillota</taxon>
        <taxon>Clostridia</taxon>
        <taxon>Lachnospirales</taxon>
        <taxon>Lachnospiraceae</taxon>
        <taxon>Petralouisia</taxon>
    </lineage>
</organism>
<sequence length="1809" mass="206524">MDEDLRDALEIYLKKCSAVTPYQPFLQMVAESSLTKEDKLYFLNRTINHMEDNDQTQAYHNNAYGLVEYIQSKAAFMVDLKGRDGERKRFSATYEQLYSVMEYLIKAKMFTGEIRMSAYLRDYAKLPYEKMSALEKQFDDKLTSLRHRQRKGNFHFEDGELAKGGQKTRYQWNVEAIRLLKQIEDEGRVAAPEEQKVLARYVGWGGIAQAFDERNEGWQKEYAELKELLSTSEYEDARETVNTAFYTSPVITQAVYSALEKFGFQKGSILEPALGVGHFFGTLPENMQESKLYGVEKDDISGRIAKLLYPKAQIKVRGFEETQYPDNFFDVAVGNVPFGDYKLYDAKYSKHNFRIHDYFFAKTLDKVRPGGIVAFITSKGTLDKANPAVRKYLAERAELLGAIRLPSTAFKDSAGTDVTSDIIFLQKRERKIVSEPDWVHLGRTEDGIAVNSYFVSHPEMMLGTMEYDTRMFGDGSKYTSCVNHDENFDLKSALEAAVGQLSGRITDVMELADAEENTQDIIDADPDVKNYTYTFVDGKLYYRENSVMYRKEVSATAEERIRHMDEIRTITRQLIFIQTEGCSSEELAAQQKLLNEKYDAYVKKYGPLTGRGSQQAFRDDADYPLLCSLEVVDEDGRVEKADMFYKQTIRAKNQVERVETAVEALNVSVNEFGTVNIPFMLSIYEPDITKEMESLPEGSTLSPDAEAEARRTVLLKDLEGLVYLEPTEYNPDNLNMGWKTADEYLSGNVRDKLRIAEAYKRENPELFSANVEALKTVQPERLDASEIDVRIGTTWIEPQDYEEFIYELLKTPPRARAVRSQWVNSGIQVKLNTYNMNWFLERKNMDNSSIAATETYGTKRIDAYSIFEETLNLRTVTVRDRIDDGEGKYHYEVNKRETMLAREKQNQMKEAFKSWIFKDQERRQKYVDYYNETFNNIRLREYAGSHLTFPGMNPEIRLRDHQKNAIARVLLGGNTLLAHCVGAGKTFTMMAACMEQRRLGLASKNVIVVPKSIVGQTAGEFMRLYPSANILVATERDFEKSRRKQFVSRIATGDYDCIIMSHSQFEKIPISEERKERMLRDQIQEITFAIDQIKSENGQQWTIKQMEAQKKKLNEQLKALTEESRKDDLITFEELGIDSVMVDEAHHFKNLSIFSKINNVSGISSTGSKKAMDMYLKCQYLDEINDGRGIVFATGTPVSNTMCELYVMQLYLQKRTLERMGIYHFDSWASNFGEVTTALELTVEGSGFKFKSRFNKFVNLPELMTSFREVADVQTPDMLNLPVPALRGGKPIIVESEPDWYVKQVMEGFAKRAEAIHSGGVDPSEDNFLKITGEARLLGTDARLLELHAPNNPDGKLNKVAANVAAEYFAGNKDGKIGCQLIFSDIGTPKATWTPDWEERIKVGGQFDIYNYLKTELVKQGIPAEEIAFIHDAKTDAQREALFRDMRSGRKKILIGSTDQCGTGVNVQAHITAMHHVDCPWKPSCIEQREGRGVRQGNENDEVAIYRYVTKGTFDAYSWSLIENKQRFISQVMTSRAVSRTCEDIDEATLSYAEIKAVATGNPLIKEKMQLENDVQRLKMLKSSYDSQRYSLQDNFMIRYPKLIKAATAKLECVREDTKAVEAALIAEPDFAITIDTAGGSVKFTERTDGGTVMLQEISKCKNSETTHIGSYKGFELLVEKKIIGMDYMVLRGKTDYKAELSSSPVGNMVKLENLCHGISVNIAELEKRIEQYQRDMEQSKQEYEKPFTQEDELNEKTARLNELNVQLDLENGKTEEIDLCEKQDNARVAEPDSYHADYRSLPPGKEGR</sequence>
<reference evidence="1" key="1">
    <citation type="submission" date="2019-04" db="EMBL/GenBank/DDBJ databases">
        <title>Microbes associate with the intestines of laboratory mice.</title>
        <authorList>
            <person name="Navarre W."/>
            <person name="Wong E."/>
            <person name="Huang K."/>
            <person name="Tropini C."/>
            <person name="Ng K."/>
            <person name="Yu B."/>
        </authorList>
    </citation>
    <scope>NUCLEOTIDE SEQUENCE</scope>
    <source>
        <strain evidence="1">NM01_1-7b</strain>
    </source>
</reference>
<keyword evidence="1" id="KW-0347">Helicase</keyword>
<dbReference type="Proteomes" id="UP000304953">
    <property type="component" value="Unassembled WGS sequence"/>
</dbReference>
<keyword evidence="2" id="KW-1185">Reference proteome</keyword>
<dbReference type="EMBL" id="SRYA01000098">
    <property type="protein sequence ID" value="TGY88692.1"/>
    <property type="molecule type" value="Genomic_DNA"/>
</dbReference>
<evidence type="ECO:0000313" key="1">
    <source>
        <dbReference type="EMBL" id="TGY88692.1"/>
    </source>
</evidence>
<gene>
    <name evidence="1" type="ORF">E5329_25600</name>
</gene>
<accession>A0AC61RP62</accession>
<keyword evidence="1" id="KW-0067">ATP-binding</keyword>
<comment type="caution">
    <text evidence="1">The sequence shown here is derived from an EMBL/GenBank/DDBJ whole genome shotgun (WGS) entry which is preliminary data.</text>
</comment>
<name>A0AC61RP62_9FIRM</name>
<keyword evidence="1" id="KW-0547">Nucleotide-binding</keyword>
<evidence type="ECO:0000313" key="2">
    <source>
        <dbReference type="Proteomes" id="UP000304953"/>
    </source>
</evidence>
<keyword evidence="1" id="KW-0378">Hydrolase</keyword>
<proteinExistence type="predicted"/>